<dbReference type="GO" id="GO:0003676">
    <property type="term" value="F:nucleic acid binding"/>
    <property type="evidence" value="ECO:0007669"/>
    <property type="project" value="InterPro"/>
</dbReference>
<dbReference type="SUPFAM" id="SSF53098">
    <property type="entry name" value="Ribonuclease H-like"/>
    <property type="match status" value="1"/>
</dbReference>
<dbReference type="PANTHER" id="PTHR42648">
    <property type="entry name" value="TRANSPOSASE, PUTATIVE-RELATED"/>
    <property type="match status" value="1"/>
</dbReference>
<evidence type="ECO:0000313" key="3">
    <source>
        <dbReference type="EMBL" id="GFA40813.1"/>
    </source>
</evidence>
<gene>
    <name evidence="3" type="ORF">Tci_612785</name>
</gene>
<sequence length="419" mass="47298">MEAGGKDHPLMLAVVPSDTNATSGINGIPPLKEPKMETYATVPKEIKKHIDVKAESVQIILTGIDNDIYSILDACPNAMEINKEKDIANTPSPTYDLEPEAVNDEGLAQKDGPLIHGLMWSHAGRKRRYKNQTSIARTPEQNDVVEIRNRTLVEAARTILSTGKLPLFFWAEAIAIVRFTQNRSLVIPRHKKTPYHITNERKPTVKFFYIFASLCYIVRDGENLDKMKEKGDACNFVGYYTQSKGYRVYNKRTRFIVKTIHVNFDEFPQMMFEHNSSNLDPQCQTMAADHNNFGLAPQCQTMALEQNSLSPDPRIVSKSSAITTVDASDKRQPQKKTPSTSTAIAADLTQLDIQTPPEPTTQEQNENANENINQAENVMVDEGEFINIFDILHNTIGQKTIHWNKFLEILHNQLEQDDS</sequence>
<dbReference type="InterPro" id="IPR036397">
    <property type="entry name" value="RNaseH_sf"/>
</dbReference>
<dbReference type="EMBL" id="BKCJ010418780">
    <property type="protein sequence ID" value="GFA40813.1"/>
    <property type="molecule type" value="Genomic_DNA"/>
</dbReference>
<dbReference type="Pfam" id="PF25597">
    <property type="entry name" value="SH3_retrovirus"/>
    <property type="match status" value="1"/>
</dbReference>
<feature type="domain" description="Retroviral polymerase SH3-like" evidence="2">
    <location>
        <begin position="213"/>
        <end position="268"/>
    </location>
</feature>
<organism evidence="3">
    <name type="scientific">Tanacetum cinerariifolium</name>
    <name type="common">Dalmatian daisy</name>
    <name type="synonym">Chrysanthemum cinerariifolium</name>
    <dbReference type="NCBI Taxonomy" id="118510"/>
    <lineage>
        <taxon>Eukaryota</taxon>
        <taxon>Viridiplantae</taxon>
        <taxon>Streptophyta</taxon>
        <taxon>Embryophyta</taxon>
        <taxon>Tracheophyta</taxon>
        <taxon>Spermatophyta</taxon>
        <taxon>Magnoliopsida</taxon>
        <taxon>eudicotyledons</taxon>
        <taxon>Gunneridae</taxon>
        <taxon>Pentapetalae</taxon>
        <taxon>asterids</taxon>
        <taxon>campanulids</taxon>
        <taxon>Asterales</taxon>
        <taxon>Asteraceae</taxon>
        <taxon>Asteroideae</taxon>
        <taxon>Anthemideae</taxon>
        <taxon>Anthemidinae</taxon>
        <taxon>Tanacetum</taxon>
    </lineage>
</organism>
<protein>
    <submittedName>
        <fullName evidence="3">Retrovirus-related Pol polyprotein from transposon TNT 1-94</fullName>
    </submittedName>
</protein>
<dbReference type="InterPro" id="IPR057670">
    <property type="entry name" value="SH3_retrovirus"/>
</dbReference>
<evidence type="ECO:0000259" key="2">
    <source>
        <dbReference type="Pfam" id="PF25597"/>
    </source>
</evidence>
<dbReference type="InterPro" id="IPR039537">
    <property type="entry name" value="Retrotran_Ty1/copia-like"/>
</dbReference>
<name>A0A699JJ02_TANCI</name>
<dbReference type="InterPro" id="IPR012337">
    <property type="entry name" value="RNaseH-like_sf"/>
</dbReference>
<dbReference type="Gene3D" id="3.30.420.10">
    <property type="entry name" value="Ribonuclease H-like superfamily/Ribonuclease H"/>
    <property type="match status" value="1"/>
</dbReference>
<reference evidence="3" key="1">
    <citation type="journal article" date="2019" name="Sci. Rep.">
        <title>Draft genome of Tanacetum cinerariifolium, the natural source of mosquito coil.</title>
        <authorList>
            <person name="Yamashiro T."/>
            <person name="Shiraishi A."/>
            <person name="Satake H."/>
            <person name="Nakayama K."/>
        </authorList>
    </citation>
    <scope>NUCLEOTIDE SEQUENCE</scope>
</reference>
<accession>A0A699JJ02</accession>
<proteinExistence type="predicted"/>
<dbReference type="AlphaFoldDB" id="A0A699JJ02"/>
<feature type="region of interest" description="Disordered" evidence="1">
    <location>
        <begin position="320"/>
        <end position="341"/>
    </location>
</feature>
<dbReference type="PANTHER" id="PTHR42648:SF18">
    <property type="entry name" value="RETROTRANSPOSON, UNCLASSIFIED-LIKE PROTEIN"/>
    <property type="match status" value="1"/>
</dbReference>
<evidence type="ECO:0000256" key="1">
    <source>
        <dbReference type="SAM" id="MobiDB-lite"/>
    </source>
</evidence>
<comment type="caution">
    <text evidence="3">The sequence shown here is derived from an EMBL/GenBank/DDBJ whole genome shotgun (WGS) entry which is preliminary data.</text>
</comment>